<evidence type="ECO:0000313" key="10">
    <source>
        <dbReference type="EMBL" id="QIK37649.1"/>
    </source>
</evidence>
<dbReference type="PANTHER" id="PTHR13090:SF1">
    <property type="entry name" value="ARGININE-HYDROXYLASE NDUFAF5, MITOCHONDRIAL"/>
    <property type="match status" value="1"/>
</dbReference>
<keyword evidence="4 8" id="KW-0489">Methyltransferase</keyword>
<evidence type="ECO:0000256" key="8">
    <source>
        <dbReference type="HAMAP-Rule" id="MF_00835"/>
    </source>
</evidence>
<dbReference type="GO" id="GO:0008757">
    <property type="term" value="F:S-adenosylmethionine-dependent methyltransferase activity"/>
    <property type="evidence" value="ECO:0007669"/>
    <property type="project" value="InterPro"/>
</dbReference>
<feature type="domain" description="Methyltransferase type 11" evidence="9">
    <location>
        <begin position="49"/>
        <end position="144"/>
    </location>
</feature>
<dbReference type="InterPro" id="IPR013216">
    <property type="entry name" value="Methyltransf_11"/>
</dbReference>
<dbReference type="Proteomes" id="UP000502699">
    <property type="component" value="Chromosome"/>
</dbReference>
<dbReference type="GO" id="GO:0032259">
    <property type="term" value="P:methylation"/>
    <property type="evidence" value="ECO:0007669"/>
    <property type="project" value="UniProtKB-KW"/>
</dbReference>
<comment type="pathway">
    <text evidence="2 8">Cofactor biosynthesis; biotin biosynthesis.</text>
</comment>
<dbReference type="HAMAP" id="MF_00835">
    <property type="entry name" value="BioC"/>
    <property type="match status" value="1"/>
</dbReference>
<evidence type="ECO:0000256" key="2">
    <source>
        <dbReference type="ARBA" id="ARBA00004746"/>
    </source>
</evidence>
<evidence type="ECO:0000256" key="5">
    <source>
        <dbReference type="ARBA" id="ARBA00022679"/>
    </source>
</evidence>
<keyword evidence="7 8" id="KW-0093">Biotin biosynthesis</keyword>
<keyword evidence="6 8" id="KW-0949">S-adenosyl-L-methionine</keyword>
<dbReference type="GO" id="GO:0010340">
    <property type="term" value="F:carboxyl-O-methyltransferase activity"/>
    <property type="evidence" value="ECO:0007669"/>
    <property type="project" value="UniProtKB-UniRule"/>
</dbReference>
<evidence type="ECO:0000256" key="3">
    <source>
        <dbReference type="ARBA" id="ARBA00012327"/>
    </source>
</evidence>
<accession>A0A6G7VC65</accession>
<dbReference type="GO" id="GO:0009102">
    <property type="term" value="P:biotin biosynthetic process"/>
    <property type="evidence" value="ECO:0007669"/>
    <property type="project" value="UniProtKB-UniRule"/>
</dbReference>
<dbReference type="GO" id="GO:0102130">
    <property type="term" value="F:malonyl-CoA methyltransferase activity"/>
    <property type="evidence" value="ECO:0007669"/>
    <property type="project" value="UniProtKB-EC"/>
</dbReference>
<dbReference type="PANTHER" id="PTHR13090">
    <property type="entry name" value="ARGININE-HYDROXYLASE NDUFAF5, MITOCHONDRIAL"/>
    <property type="match status" value="1"/>
</dbReference>
<dbReference type="EMBL" id="CP048029">
    <property type="protein sequence ID" value="QIK37649.1"/>
    <property type="molecule type" value="Genomic_DNA"/>
</dbReference>
<comment type="function">
    <text evidence="8">Converts the free carboxyl group of a malonyl-thioester to its methyl ester by transfer of a methyl group from S-adenosyl-L-methionine (SAM). It allows to synthesize pimeloyl-ACP via the fatty acid synthetic pathway.</text>
</comment>
<keyword evidence="5 8" id="KW-0808">Transferase</keyword>
<evidence type="ECO:0000313" key="11">
    <source>
        <dbReference type="Proteomes" id="UP000502699"/>
    </source>
</evidence>
<dbReference type="Gene3D" id="3.40.50.150">
    <property type="entry name" value="Vaccinia Virus protein VP39"/>
    <property type="match status" value="1"/>
</dbReference>
<evidence type="ECO:0000256" key="7">
    <source>
        <dbReference type="ARBA" id="ARBA00022756"/>
    </source>
</evidence>
<name>A0A6G7VC65_9GAMM</name>
<dbReference type="KEGG" id="cjap:GWK36_06245"/>
<sequence length="286" mass="31774">MNPIDKHRVRLSFERAAAGYDAVAVLQREIAGRLLQRLTHLKDSPKAILDLGTGTGHLIEPLARRYPRARLVAVDFAYGMLLRARRRGHWWRRPLCLCADAESLPLAAGSIDLVISNAMLQWCDPNRVFAECRRVLRPGGTLLFTTFGPDTLKELRLAWAEVDGYSHVSPFIDLHDLGDSLLRAQLTDAVMDADRLTLTYGDLSDLMHDLKGLGAHNATLDRPRGLLGRRCLEALTAAYERYRRDGLLPASFEVLYGYARVPEVQAGVQTVAVPISAVGRRSRSGP</sequence>
<dbReference type="InterPro" id="IPR011814">
    <property type="entry name" value="BioC"/>
</dbReference>
<comment type="similarity">
    <text evidence="8">Belongs to the methyltransferase superfamily.</text>
</comment>
<dbReference type="AlphaFoldDB" id="A0A6G7VC65"/>
<dbReference type="SUPFAM" id="SSF53335">
    <property type="entry name" value="S-adenosyl-L-methionine-dependent methyltransferases"/>
    <property type="match status" value="1"/>
</dbReference>
<proteinExistence type="inferred from homology"/>
<dbReference type="NCBIfam" id="TIGR02072">
    <property type="entry name" value="BioC"/>
    <property type="match status" value="1"/>
</dbReference>
<evidence type="ECO:0000256" key="1">
    <source>
        <dbReference type="ARBA" id="ARBA00000852"/>
    </source>
</evidence>
<organism evidence="10 11">
    <name type="scientific">Caldichromatium japonicum</name>
    <dbReference type="NCBI Taxonomy" id="2699430"/>
    <lineage>
        <taxon>Bacteria</taxon>
        <taxon>Pseudomonadati</taxon>
        <taxon>Pseudomonadota</taxon>
        <taxon>Gammaproteobacteria</taxon>
        <taxon>Chromatiales</taxon>
        <taxon>Chromatiaceae</taxon>
        <taxon>Caldichromatium</taxon>
    </lineage>
</organism>
<dbReference type="EC" id="2.1.1.197" evidence="3 8"/>
<gene>
    <name evidence="8 10" type="primary">bioC</name>
    <name evidence="10" type="ORF">GWK36_06245</name>
</gene>
<dbReference type="Pfam" id="PF08241">
    <property type="entry name" value="Methyltransf_11"/>
    <property type="match status" value="1"/>
</dbReference>
<dbReference type="RefSeq" id="WP_166270412.1">
    <property type="nucleotide sequence ID" value="NZ_CP048029.1"/>
</dbReference>
<evidence type="ECO:0000256" key="6">
    <source>
        <dbReference type="ARBA" id="ARBA00022691"/>
    </source>
</evidence>
<dbReference type="UniPathway" id="UPA00078"/>
<dbReference type="InterPro" id="IPR029063">
    <property type="entry name" value="SAM-dependent_MTases_sf"/>
</dbReference>
<dbReference type="CDD" id="cd02440">
    <property type="entry name" value="AdoMet_MTases"/>
    <property type="match status" value="1"/>
</dbReference>
<keyword evidence="11" id="KW-1185">Reference proteome</keyword>
<evidence type="ECO:0000259" key="9">
    <source>
        <dbReference type="Pfam" id="PF08241"/>
    </source>
</evidence>
<dbReference type="InterPro" id="IPR050602">
    <property type="entry name" value="Malonyl-ACP_OMT"/>
</dbReference>
<comment type="catalytic activity">
    <reaction evidence="1 8">
        <text>malonyl-[ACP] + S-adenosyl-L-methionine = malonyl-[ACP] methyl ester + S-adenosyl-L-homocysteine</text>
        <dbReference type="Rhea" id="RHEA:17105"/>
        <dbReference type="Rhea" id="RHEA-COMP:9623"/>
        <dbReference type="Rhea" id="RHEA-COMP:9954"/>
        <dbReference type="ChEBI" id="CHEBI:57856"/>
        <dbReference type="ChEBI" id="CHEBI:59789"/>
        <dbReference type="ChEBI" id="CHEBI:78449"/>
        <dbReference type="ChEBI" id="CHEBI:78845"/>
        <dbReference type="EC" id="2.1.1.197"/>
    </reaction>
</comment>
<protein>
    <recommendedName>
        <fullName evidence="3 8">Malonyl-[acyl-carrier protein] O-methyltransferase</fullName>
        <shortName evidence="8">Malonyl-ACP O-methyltransferase</shortName>
        <ecNumber evidence="3 8">2.1.1.197</ecNumber>
    </recommendedName>
    <alternativeName>
        <fullName evidence="8">Biotin synthesis protein BioC</fullName>
    </alternativeName>
</protein>
<reference evidence="11" key="1">
    <citation type="submission" date="2020-01" db="EMBL/GenBank/DDBJ databases">
        <title>Caldichromatium gen. nov., sp. nov., a thermophilic purple sulfur bacterium member of the family Chromatiaceae isolated from Nakabusa hot spring, Japan.</title>
        <authorList>
            <person name="Saini M.K."/>
            <person name="Hanada S."/>
            <person name="Tank M."/>
        </authorList>
    </citation>
    <scope>NUCLEOTIDE SEQUENCE [LARGE SCALE GENOMIC DNA]</scope>
    <source>
        <strain evidence="11">No.7</strain>
    </source>
</reference>
<evidence type="ECO:0000256" key="4">
    <source>
        <dbReference type="ARBA" id="ARBA00022603"/>
    </source>
</evidence>